<dbReference type="AlphaFoldDB" id="A0A814TR57"/>
<reference evidence="2" key="1">
    <citation type="submission" date="2021-02" db="EMBL/GenBank/DDBJ databases">
        <authorList>
            <person name="Nowell W R."/>
        </authorList>
    </citation>
    <scope>NUCLEOTIDE SEQUENCE</scope>
</reference>
<name>A0A814TR57_9BILA</name>
<dbReference type="GO" id="GO:0003824">
    <property type="term" value="F:catalytic activity"/>
    <property type="evidence" value="ECO:0007669"/>
    <property type="project" value="InterPro"/>
</dbReference>
<evidence type="ECO:0000259" key="1">
    <source>
        <dbReference type="Pfam" id="PF14529"/>
    </source>
</evidence>
<dbReference type="Gene3D" id="3.60.10.10">
    <property type="entry name" value="Endonuclease/exonuclease/phosphatase"/>
    <property type="match status" value="1"/>
</dbReference>
<dbReference type="Proteomes" id="UP000663889">
    <property type="component" value="Unassembled WGS sequence"/>
</dbReference>
<dbReference type="SUPFAM" id="SSF56219">
    <property type="entry name" value="DNase I-like"/>
    <property type="match status" value="1"/>
</dbReference>
<evidence type="ECO:0000313" key="3">
    <source>
        <dbReference type="Proteomes" id="UP000663889"/>
    </source>
</evidence>
<comment type="caution">
    <text evidence="2">The sequence shown here is derived from an EMBL/GenBank/DDBJ whole genome shotgun (WGS) entry which is preliminary data.</text>
</comment>
<feature type="domain" description="Endonuclease/exonuclease/phosphatase" evidence="1">
    <location>
        <begin position="64"/>
        <end position="157"/>
    </location>
</feature>
<dbReference type="EMBL" id="CAJNOU010001187">
    <property type="protein sequence ID" value="CAF1165696.1"/>
    <property type="molecule type" value="Genomic_DNA"/>
</dbReference>
<evidence type="ECO:0000313" key="2">
    <source>
        <dbReference type="EMBL" id="CAF1165696.1"/>
    </source>
</evidence>
<proteinExistence type="predicted"/>
<protein>
    <recommendedName>
        <fullName evidence="1">Endonuclease/exonuclease/phosphatase domain-containing protein</fullName>
    </recommendedName>
</protein>
<accession>A0A814TR57</accession>
<sequence length="175" mass="19139">MPPKKGGTGGNKQGQNYINSINAIQGQTAVGVKQHIKCREVLNKTSDTNEIIAIEVETQLFKSILIASIYVPPTAKMDLNIFQELYNINNNCIIVGDLNATLHHMGSAKANARGRQLQELFKEGFIEGVDDDTPTFEKNDYEVKLDGLLGSQPLLSFTLNVETQPPIGTSCGHKP</sequence>
<organism evidence="2 3">
    <name type="scientific">Rotaria sordida</name>
    <dbReference type="NCBI Taxonomy" id="392033"/>
    <lineage>
        <taxon>Eukaryota</taxon>
        <taxon>Metazoa</taxon>
        <taxon>Spiralia</taxon>
        <taxon>Gnathifera</taxon>
        <taxon>Rotifera</taxon>
        <taxon>Eurotatoria</taxon>
        <taxon>Bdelloidea</taxon>
        <taxon>Philodinida</taxon>
        <taxon>Philodinidae</taxon>
        <taxon>Rotaria</taxon>
    </lineage>
</organism>
<dbReference type="InterPro" id="IPR036691">
    <property type="entry name" value="Endo/exonu/phosph_ase_sf"/>
</dbReference>
<dbReference type="InterPro" id="IPR005135">
    <property type="entry name" value="Endo/exonuclease/phosphatase"/>
</dbReference>
<dbReference type="Pfam" id="PF14529">
    <property type="entry name" value="Exo_endo_phos_2"/>
    <property type="match status" value="1"/>
</dbReference>
<gene>
    <name evidence="2" type="ORF">SEV965_LOCUS19226</name>
</gene>